<dbReference type="Pfam" id="PF08241">
    <property type="entry name" value="Methyltransf_11"/>
    <property type="match status" value="1"/>
</dbReference>
<protein>
    <submittedName>
        <fullName evidence="3">Ubiquinone/menaquinone biosynthesis C-methylase UbiE</fullName>
    </submittedName>
</protein>
<reference evidence="4" key="1">
    <citation type="submission" date="2016-10" db="EMBL/GenBank/DDBJ databases">
        <authorList>
            <person name="Varghese N."/>
            <person name="Submissions S."/>
        </authorList>
    </citation>
    <scope>NUCLEOTIDE SEQUENCE [LARGE SCALE GENOMIC DNA]</scope>
    <source>
        <strain evidence="4">DSM 13078</strain>
    </source>
</reference>
<evidence type="ECO:0000259" key="2">
    <source>
        <dbReference type="Pfam" id="PF08241"/>
    </source>
</evidence>
<dbReference type="SUPFAM" id="SSF53335">
    <property type="entry name" value="S-adenosyl-L-methionine-dependent methyltransferases"/>
    <property type="match status" value="1"/>
</dbReference>
<dbReference type="PANTHER" id="PTHR42912">
    <property type="entry name" value="METHYLTRANSFERASE"/>
    <property type="match status" value="1"/>
</dbReference>
<feature type="domain" description="Methyltransferase type 11" evidence="2">
    <location>
        <begin position="73"/>
        <end position="166"/>
    </location>
</feature>
<dbReference type="Gene3D" id="3.40.50.150">
    <property type="entry name" value="Vaccinia Virus protein VP39"/>
    <property type="match status" value="1"/>
</dbReference>
<keyword evidence="3" id="KW-0489">Methyltransferase</keyword>
<evidence type="ECO:0000313" key="4">
    <source>
        <dbReference type="Proteomes" id="UP000199161"/>
    </source>
</evidence>
<dbReference type="InterPro" id="IPR029063">
    <property type="entry name" value="SAM-dependent_MTases_sf"/>
</dbReference>
<dbReference type="AlphaFoldDB" id="A0A1I1L9J7"/>
<dbReference type="InterPro" id="IPR050508">
    <property type="entry name" value="Methyltransf_Superfamily"/>
</dbReference>
<evidence type="ECO:0000313" key="3">
    <source>
        <dbReference type="EMBL" id="SFC69784.1"/>
    </source>
</evidence>
<organism evidence="3 4">
    <name type="scientific">Natronobacterium haloterrestre</name>
    <name type="common">Halobiforma haloterrestris</name>
    <dbReference type="NCBI Taxonomy" id="148448"/>
    <lineage>
        <taxon>Archaea</taxon>
        <taxon>Methanobacteriati</taxon>
        <taxon>Methanobacteriota</taxon>
        <taxon>Stenosarchaea group</taxon>
        <taxon>Halobacteria</taxon>
        <taxon>Halobacteriales</taxon>
        <taxon>Natrialbaceae</taxon>
        <taxon>Natronobacterium</taxon>
    </lineage>
</organism>
<sequence length="240" mass="27037">MTRQSRHDTTHSHSGESKRHDTTSSADDRMTLQDIQEVYARNAKWIDRLSWLDRCLTGRHRRCQFGRAAGRVLDVACGAGANFRYLPDSSEIVGIDISEPLVEQARAELETLGRSGTVEQMDAQNLGFADNSFETVISSFSTCTFPDPKIALREMARVCQSDGRILLLEHGLSNNPLIGRYQEWRADAHYEQSGCRLTQEPVEVVRRAGLSVEEFETAQFGRIRRITCTGGDDNQQRTSQ</sequence>
<keyword evidence="4" id="KW-1185">Reference proteome</keyword>
<dbReference type="CDD" id="cd02440">
    <property type="entry name" value="AdoMet_MTases"/>
    <property type="match status" value="1"/>
</dbReference>
<dbReference type="PANTHER" id="PTHR42912:SF96">
    <property type="entry name" value="METHYLTRANSFERASE DOMAIN-CONTAINING PROTEIN"/>
    <property type="match status" value="1"/>
</dbReference>
<name>A0A1I1L9J7_NATHA</name>
<dbReference type="Proteomes" id="UP000199161">
    <property type="component" value="Unassembled WGS sequence"/>
</dbReference>
<feature type="region of interest" description="Disordered" evidence="1">
    <location>
        <begin position="1"/>
        <end position="29"/>
    </location>
</feature>
<accession>A0A1I1L9J7</accession>
<gene>
    <name evidence="3" type="ORF">SAMN05444422_11541</name>
</gene>
<dbReference type="EMBL" id="FOKW01000015">
    <property type="protein sequence ID" value="SFC69784.1"/>
    <property type="molecule type" value="Genomic_DNA"/>
</dbReference>
<dbReference type="GO" id="GO:0032259">
    <property type="term" value="P:methylation"/>
    <property type="evidence" value="ECO:0007669"/>
    <property type="project" value="UniProtKB-KW"/>
</dbReference>
<dbReference type="GO" id="GO:0008757">
    <property type="term" value="F:S-adenosylmethionine-dependent methyltransferase activity"/>
    <property type="evidence" value="ECO:0007669"/>
    <property type="project" value="InterPro"/>
</dbReference>
<keyword evidence="3" id="KW-0830">Ubiquinone</keyword>
<keyword evidence="3" id="KW-0808">Transferase</keyword>
<evidence type="ECO:0000256" key="1">
    <source>
        <dbReference type="SAM" id="MobiDB-lite"/>
    </source>
</evidence>
<proteinExistence type="predicted"/>
<dbReference type="InterPro" id="IPR013216">
    <property type="entry name" value="Methyltransf_11"/>
</dbReference>